<proteinExistence type="predicted"/>
<name>A0A6C0KKC8_9ZZZZ</name>
<dbReference type="EMBL" id="MN740923">
    <property type="protein sequence ID" value="QHU18069.1"/>
    <property type="molecule type" value="Genomic_DNA"/>
</dbReference>
<dbReference type="AlphaFoldDB" id="A0A6C0KKC8"/>
<organism evidence="1">
    <name type="scientific">viral metagenome</name>
    <dbReference type="NCBI Taxonomy" id="1070528"/>
    <lineage>
        <taxon>unclassified sequences</taxon>
        <taxon>metagenomes</taxon>
        <taxon>organismal metagenomes</taxon>
    </lineage>
</organism>
<sequence length="69" mass="8258">MSDIDELKNLYTTKQKSIDIHKEKINVLEHELDVINKQIISICTHQWEYERPCIYEKGYYYCSICGTTK</sequence>
<evidence type="ECO:0000313" key="1">
    <source>
        <dbReference type="EMBL" id="QHU18069.1"/>
    </source>
</evidence>
<accession>A0A6C0KKC8</accession>
<reference evidence="1" key="1">
    <citation type="journal article" date="2020" name="Nature">
        <title>Giant virus diversity and host interactions through global metagenomics.</title>
        <authorList>
            <person name="Schulz F."/>
            <person name="Roux S."/>
            <person name="Paez-Espino D."/>
            <person name="Jungbluth S."/>
            <person name="Walsh D.A."/>
            <person name="Denef V.J."/>
            <person name="McMahon K.D."/>
            <person name="Konstantinidis K.T."/>
            <person name="Eloe-Fadrosh E.A."/>
            <person name="Kyrpides N.C."/>
            <person name="Woyke T."/>
        </authorList>
    </citation>
    <scope>NUCLEOTIDE SEQUENCE</scope>
    <source>
        <strain evidence="1">GVMAG-S-3300012919-55</strain>
    </source>
</reference>
<protein>
    <submittedName>
        <fullName evidence="1">Uncharacterized protein</fullName>
    </submittedName>
</protein>